<dbReference type="EMBL" id="JAUSTF010000002">
    <property type="protein sequence ID" value="MDQ0180236.1"/>
    <property type="molecule type" value="Genomic_DNA"/>
</dbReference>
<dbReference type="EMBL" id="JAUSRG010000001">
    <property type="protein sequence ID" value="MDP9903111.1"/>
    <property type="molecule type" value="Genomic_DNA"/>
</dbReference>
<dbReference type="Proteomes" id="UP001230951">
    <property type="component" value="Unassembled WGS sequence"/>
</dbReference>
<comment type="similarity">
    <text evidence="1">Belongs to the barstar family.</text>
</comment>
<accession>A0AAW8DB06</accession>
<organism evidence="3 6">
    <name type="scientific">Arthrobacter bambusae</name>
    <dbReference type="NCBI Taxonomy" id="1338426"/>
    <lineage>
        <taxon>Bacteria</taxon>
        <taxon>Bacillati</taxon>
        <taxon>Actinomycetota</taxon>
        <taxon>Actinomycetes</taxon>
        <taxon>Micrococcales</taxon>
        <taxon>Micrococcaceae</taxon>
        <taxon>Arthrobacter</taxon>
    </lineage>
</organism>
<feature type="domain" description="Barstar (barnase inhibitor)" evidence="2">
    <location>
        <begin position="37"/>
        <end position="120"/>
    </location>
</feature>
<keyword evidence="5" id="KW-1185">Reference proteome</keyword>
<reference evidence="3 5" key="1">
    <citation type="submission" date="2023-07" db="EMBL/GenBank/DDBJ databases">
        <title>Sorghum-associated microbial communities from plants grown in Nebraska, USA.</title>
        <authorList>
            <person name="Schachtman D."/>
        </authorList>
    </citation>
    <scope>NUCLEOTIDE SEQUENCE</scope>
    <source>
        <strain evidence="3">DS1006</strain>
        <strain evidence="4 5">DS1016</strain>
    </source>
</reference>
<evidence type="ECO:0000313" key="4">
    <source>
        <dbReference type="EMBL" id="MDQ0180236.1"/>
    </source>
</evidence>
<evidence type="ECO:0000313" key="3">
    <source>
        <dbReference type="EMBL" id="MDP9903111.1"/>
    </source>
</evidence>
<dbReference type="Proteomes" id="UP001242995">
    <property type="component" value="Unassembled WGS sequence"/>
</dbReference>
<dbReference type="InterPro" id="IPR035905">
    <property type="entry name" value="Barstar-like_sf"/>
</dbReference>
<evidence type="ECO:0000256" key="1">
    <source>
        <dbReference type="ARBA" id="ARBA00006845"/>
    </source>
</evidence>
<proteinExistence type="inferred from homology"/>
<dbReference type="Gene3D" id="3.30.370.10">
    <property type="entry name" value="Barstar-like"/>
    <property type="match status" value="1"/>
</dbReference>
<evidence type="ECO:0000313" key="6">
    <source>
        <dbReference type="Proteomes" id="UP001242995"/>
    </source>
</evidence>
<comment type="caution">
    <text evidence="3">The sequence shown here is derived from an EMBL/GenBank/DDBJ whole genome shotgun (WGS) entry which is preliminary data.</text>
</comment>
<sequence>MTTFESVTSQTAPWVHRATRSQADLIRRAATGVDILVIELDGSRMRTVRGLFEEYIRKFSFPANFGWNWNAFDDRLYDLQWLPARKYLTIVTHAGEVLLNERDALENYVRHLEIIGKRWSTTVGLGYEWGHGEVPFHTVLVEDE</sequence>
<dbReference type="Pfam" id="PF01337">
    <property type="entry name" value="Barstar"/>
    <property type="match status" value="1"/>
</dbReference>
<dbReference type="RefSeq" id="WP_306958708.1">
    <property type="nucleotide sequence ID" value="NZ_JAUSRG010000001.1"/>
</dbReference>
<dbReference type="AlphaFoldDB" id="A0AAW8DB06"/>
<name>A0AAW8DB06_9MICC</name>
<protein>
    <submittedName>
        <fullName evidence="3">Peptidoglycan/xylan/chitin deacetylase (PgdA/CDA1 family)</fullName>
    </submittedName>
</protein>
<dbReference type="SUPFAM" id="SSF52038">
    <property type="entry name" value="Barstar-related"/>
    <property type="match status" value="1"/>
</dbReference>
<evidence type="ECO:0000313" key="5">
    <source>
        <dbReference type="Proteomes" id="UP001230951"/>
    </source>
</evidence>
<dbReference type="InterPro" id="IPR000468">
    <property type="entry name" value="Barstar"/>
</dbReference>
<evidence type="ECO:0000259" key="2">
    <source>
        <dbReference type="Pfam" id="PF01337"/>
    </source>
</evidence>
<gene>
    <name evidence="3" type="ORF">J2S90_000051</name>
    <name evidence="4" type="ORF">J2S93_001652</name>
</gene>